<dbReference type="InterPro" id="IPR036271">
    <property type="entry name" value="Tet_transcr_reg_TetR-rel_C_sf"/>
</dbReference>
<accession>A0A4Q7J8I6</accession>
<dbReference type="PROSITE" id="PS50977">
    <property type="entry name" value="HTH_TETR_2"/>
    <property type="match status" value="1"/>
</dbReference>
<feature type="DNA-binding region" description="H-T-H motif" evidence="5">
    <location>
        <begin position="28"/>
        <end position="47"/>
    </location>
</feature>
<dbReference type="Pfam" id="PF00440">
    <property type="entry name" value="TetR_N"/>
    <property type="match status" value="1"/>
</dbReference>
<keyword evidence="8" id="KW-1185">Reference proteome</keyword>
<proteinExistence type="predicted"/>
<evidence type="ECO:0000313" key="7">
    <source>
        <dbReference type="EMBL" id="RZQ63519.1"/>
    </source>
</evidence>
<evidence type="ECO:0000256" key="1">
    <source>
        <dbReference type="ARBA" id="ARBA00022491"/>
    </source>
</evidence>
<feature type="domain" description="HTH tetR-type" evidence="6">
    <location>
        <begin position="5"/>
        <end position="65"/>
    </location>
</feature>
<dbReference type="InterPro" id="IPR050109">
    <property type="entry name" value="HTH-type_TetR-like_transc_reg"/>
</dbReference>
<dbReference type="InterPro" id="IPR001647">
    <property type="entry name" value="HTH_TetR"/>
</dbReference>
<evidence type="ECO:0000256" key="2">
    <source>
        <dbReference type="ARBA" id="ARBA00023015"/>
    </source>
</evidence>
<keyword evidence="1" id="KW-0678">Repressor</keyword>
<keyword evidence="2" id="KW-0805">Transcription regulation</keyword>
<evidence type="ECO:0000256" key="4">
    <source>
        <dbReference type="ARBA" id="ARBA00023163"/>
    </source>
</evidence>
<dbReference type="AlphaFoldDB" id="A0A4Q7J8I6"/>
<dbReference type="SUPFAM" id="SSF46689">
    <property type="entry name" value="Homeodomain-like"/>
    <property type="match status" value="1"/>
</dbReference>
<dbReference type="Gene3D" id="1.10.357.10">
    <property type="entry name" value="Tetracycline Repressor, domain 2"/>
    <property type="match status" value="1"/>
</dbReference>
<sequence length="204" mass="22356">MVRRGLSRDAVVDRAMELADAEGLDAVTLRRVADLLGVTPMALYWHFRDKDQLLSALAERVLGSVDLPGDVDEWTAGLRELLWSVVRVLRRHRWATGLLAGRIEPSAPLLRVLDAVLGVLDRAGFAPERAVSVTRHVLRTVIGLVTDEPGGTPARGLPEEVSAQEYPYLVAAAKPLSVCDDPEDYYEFGLELVLAGVVAVRREP</sequence>
<dbReference type="PANTHER" id="PTHR30055">
    <property type="entry name" value="HTH-TYPE TRANSCRIPTIONAL REGULATOR RUTR"/>
    <property type="match status" value="1"/>
</dbReference>
<organism evidence="7 8">
    <name type="scientific">Amycolatopsis suaedae</name>
    <dbReference type="NCBI Taxonomy" id="2510978"/>
    <lineage>
        <taxon>Bacteria</taxon>
        <taxon>Bacillati</taxon>
        <taxon>Actinomycetota</taxon>
        <taxon>Actinomycetes</taxon>
        <taxon>Pseudonocardiales</taxon>
        <taxon>Pseudonocardiaceae</taxon>
        <taxon>Amycolatopsis</taxon>
    </lineage>
</organism>
<evidence type="ECO:0000313" key="8">
    <source>
        <dbReference type="Proteomes" id="UP000292003"/>
    </source>
</evidence>
<dbReference type="PANTHER" id="PTHR30055:SF151">
    <property type="entry name" value="TRANSCRIPTIONAL REGULATORY PROTEIN"/>
    <property type="match status" value="1"/>
</dbReference>
<evidence type="ECO:0000256" key="5">
    <source>
        <dbReference type="PROSITE-ProRule" id="PRU00335"/>
    </source>
</evidence>
<dbReference type="PRINTS" id="PR00455">
    <property type="entry name" value="HTHTETR"/>
</dbReference>
<dbReference type="GO" id="GO:0046677">
    <property type="term" value="P:response to antibiotic"/>
    <property type="evidence" value="ECO:0007669"/>
    <property type="project" value="InterPro"/>
</dbReference>
<dbReference type="PRINTS" id="PR00400">
    <property type="entry name" value="TETREPRESSOR"/>
</dbReference>
<dbReference type="RefSeq" id="WP_130475772.1">
    <property type="nucleotide sequence ID" value="NZ_SFCC01000006.1"/>
</dbReference>
<dbReference type="GO" id="GO:0003700">
    <property type="term" value="F:DNA-binding transcription factor activity"/>
    <property type="evidence" value="ECO:0007669"/>
    <property type="project" value="TreeGrafter"/>
</dbReference>
<gene>
    <name evidence="7" type="ORF">EWH70_13925</name>
</gene>
<reference evidence="7 8" key="1">
    <citation type="submission" date="2019-02" db="EMBL/GenBank/DDBJ databases">
        <title>Draft genome sequence of Amycolatopsis sp. 8-3EHSu isolated from roots of Suaeda maritima.</title>
        <authorList>
            <person name="Duangmal K."/>
            <person name="Chantavorakit T."/>
        </authorList>
    </citation>
    <scope>NUCLEOTIDE SEQUENCE [LARGE SCALE GENOMIC DNA]</scope>
    <source>
        <strain evidence="7 8">8-3EHSu</strain>
    </source>
</reference>
<protein>
    <submittedName>
        <fullName evidence="7">TetR family transcriptional regulator</fullName>
    </submittedName>
</protein>
<keyword evidence="4" id="KW-0804">Transcription</keyword>
<dbReference type="SUPFAM" id="SSF48498">
    <property type="entry name" value="Tetracyclin repressor-like, C-terminal domain"/>
    <property type="match status" value="1"/>
</dbReference>
<dbReference type="EMBL" id="SFCC01000006">
    <property type="protein sequence ID" value="RZQ63519.1"/>
    <property type="molecule type" value="Genomic_DNA"/>
</dbReference>
<dbReference type="InterPro" id="IPR003012">
    <property type="entry name" value="Tet_transcr_reg_TetR"/>
</dbReference>
<dbReference type="GO" id="GO:0045892">
    <property type="term" value="P:negative regulation of DNA-templated transcription"/>
    <property type="evidence" value="ECO:0007669"/>
    <property type="project" value="InterPro"/>
</dbReference>
<name>A0A4Q7J8I6_9PSEU</name>
<dbReference type="InterPro" id="IPR009057">
    <property type="entry name" value="Homeodomain-like_sf"/>
</dbReference>
<dbReference type="Proteomes" id="UP000292003">
    <property type="component" value="Unassembled WGS sequence"/>
</dbReference>
<dbReference type="OrthoDB" id="2570341at2"/>
<dbReference type="InterPro" id="IPR004111">
    <property type="entry name" value="Repressor_TetR_C"/>
</dbReference>
<dbReference type="GO" id="GO:0000976">
    <property type="term" value="F:transcription cis-regulatory region binding"/>
    <property type="evidence" value="ECO:0007669"/>
    <property type="project" value="TreeGrafter"/>
</dbReference>
<comment type="caution">
    <text evidence="7">The sequence shown here is derived from an EMBL/GenBank/DDBJ whole genome shotgun (WGS) entry which is preliminary data.</text>
</comment>
<dbReference type="Pfam" id="PF02909">
    <property type="entry name" value="TetR_C_1"/>
    <property type="match status" value="1"/>
</dbReference>
<evidence type="ECO:0000256" key="3">
    <source>
        <dbReference type="ARBA" id="ARBA00023125"/>
    </source>
</evidence>
<keyword evidence="3 5" id="KW-0238">DNA-binding</keyword>
<evidence type="ECO:0000259" key="6">
    <source>
        <dbReference type="PROSITE" id="PS50977"/>
    </source>
</evidence>